<keyword evidence="1" id="KW-0677">Repeat</keyword>
<dbReference type="Proteomes" id="UP000729402">
    <property type="component" value="Unassembled WGS sequence"/>
</dbReference>
<reference evidence="3" key="2">
    <citation type="submission" date="2021-02" db="EMBL/GenBank/DDBJ databases">
        <authorList>
            <person name="Kimball J.A."/>
            <person name="Haas M.W."/>
            <person name="Macchietto M."/>
            <person name="Kono T."/>
            <person name="Duquette J."/>
            <person name="Shao M."/>
        </authorList>
    </citation>
    <scope>NUCLEOTIDE SEQUENCE</scope>
    <source>
        <tissue evidence="3">Fresh leaf tissue</tissue>
    </source>
</reference>
<reference evidence="3" key="1">
    <citation type="journal article" date="2021" name="bioRxiv">
        <title>Whole Genome Assembly and Annotation of Northern Wild Rice, Zizania palustris L., Supports a Whole Genome Duplication in the Zizania Genus.</title>
        <authorList>
            <person name="Haas M."/>
            <person name="Kono T."/>
            <person name="Macchietto M."/>
            <person name="Millas R."/>
            <person name="McGilp L."/>
            <person name="Shao M."/>
            <person name="Duquette J."/>
            <person name="Hirsch C.N."/>
            <person name="Kimball J."/>
        </authorList>
    </citation>
    <scope>NUCLEOTIDE SEQUENCE</scope>
    <source>
        <tissue evidence="3">Fresh leaf tissue</tissue>
    </source>
</reference>
<dbReference type="EMBL" id="JAAALK010000082">
    <property type="protein sequence ID" value="KAG8088643.1"/>
    <property type="molecule type" value="Genomic_DNA"/>
</dbReference>
<sequence length="549" mass="59930">MAAVSTPASSAFPLAAAARLPRASSSFSTRASALVERRRTRRRRLPEGGGGDRSAAAGAVEKGLRLAFLEQLAERARAADATGVADTIYDMVAAGLSPGPRSFHGLVAAHVLAGDAEGAMQSLRRELSSGVRPLHETFVALVRCFAKKGLATKGMEILAAMERYKYDIRKAWLVLVEELVNNNYLEDANTVFLKGRKGGLQGTDEIYDLLIEEDCKAGDHSNALTVAYQMEAAGRMATTFHFNCLLSVQATCGIPEIAFSTFENMEYGGEASELVGSYTRVEESLSRRVLRLTIRRNSPQDMRLRRHDGKIDKMFGLSTCSGSRDPELPSDEDKDLPKAEATQIARLQEEVARWRQEAADRLRSQASTETPEGPQDGGARNLPEAVQVPEEAKNASFDDESPLHLDLQRVPFDPRFKASKLHKYSGGSDPGEFARSYALAIEASGGVRNTMAKCFPIALEGSLFQVKQRAGETLREYFTRFAHTKSQIKGLSTSSVVDAAREGVLNPDLLSKLHRKPVSSVTQLIAYFEQYTKAEKGCLRQAVTPAPAL</sequence>
<evidence type="ECO:0008006" key="5">
    <source>
        <dbReference type="Google" id="ProtNLM"/>
    </source>
</evidence>
<keyword evidence="4" id="KW-1185">Reference proteome</keyword>
<accession>A0A8J5WD23</accession>
<evidence type="ECO:0000313" key="3">
    <source>
        <dbReference type="EMBL" id="KAG8088643.1"/>
    </source>
</evidence>
<name>A0A8J5WD23_ZIZPA</name>
<dbReference type="AlphaFoldDB" id="A0A8J5WD23"/>
<proteinExistence type="predicted"/>
<dbReference type="PANTHER" id="PTHR47447">
    <property type="entry name" value="OS03G0856100 PROTEIN"/>
    <property type="match status" value="1"/>
</dbReference>
<dbReference type="OrthoDB" id="2019812at2759"/>
<gene>
    <name evidence="3" type="ORF">GUJ93_ZPchr0010g10713</name>
</gene>
<feature type="region of interest" description="Disordered" evidence="2">
    <location>
        <begin position="29"/>
        <end position="56"/>
    </location>
</feature>
<comment type="caution">
    <text evidence="3">The sequence shown here is derived from an EMBL/GenBank/DDBJ whole genome shotgun (WGS) entry which is preliminary data.</text>
</comment>
<feature type="region of interest" description="Disordered" evidence="2">
    <location>
        <begin position="355"/>
        <end position="381"/>
    </location>
</feature>
<dbReference type="PANTHER" id="PTHR47447:SF25">
    <property type="entry name" value="SAP DOMAIN-CONTAINING PROTEIN"/>
    <property type="match status" value="1"/>
</dbReference>
<organism evidence="3 4">
    <name type="scientific">Zizania palustris</name>
    <name type="common">Northern wild rice</name>
    <dbReference type="NCBI Taxonomy" id="103762"/>
    <lineage>
        <taxon>Eukaryota</taxon>
        <taxon>Viridiplantae</taxon>
        <taxon>Streptophyta</taxon>
        <taxon>Embryophyta</taxon>
        <taxon>Tracheophyta</taxon>
        <taxon>Spermatophyta</taxon>
        <taxon>Magnoliopsida</taxon>
        <taxon>Liliopsida</taxon>
        <taxon>Poales</taxon>
        <taxon>Poaceae</taxon>
        <taxon>BOP clade</taxon>
        <taxon>Oryzoideae</taxon>
        <taxon>Oryzeae</taxon>
        <taxon>Zizaniinae</taxon>
        <taxon>Zizania</taxon>
    </lineage>
</organism>
<protein>
    <recommendedName>
        <fullName evidence="5">Pentatricopeptide repeat-containing protein</fullName>
    </recommendedName>
</protein>
<evidence type="ECO:0000256" key="1">
    <source>
        <dbReference type="ARBA" id="ARBA00022737"/>
    </source>
</evidence>
<evidence type="ECO:0000313" key="4">
    <source>
        <dbReference type="Proteomes" id="UP000729402"/>
    </source>
</evidence>
<feature type="region of interest" description="Disordered" evidence="2">
    <location>
        <begin position="315"/>
        <end position="337"/>
    </location>
</feature>
<evidence type="ECO:0000256" key="2">
    <source>
        <dbReference type="SAM" id="MobiDB-lite"/>
    </source>
</evidence>